<dbReference type="SUPFAM" id="SSF55166">
    <property type="entry name" value="Hedgehog/DD-peptidase"/>
    <property type="match status" value="1"/>
</dbReference>
<dbReference type="Proteomes" id="UP000215896">
    <property type="component" value="Unassembled WGS sequence"/>
</dbReference>
<dbReference type="GO" id="GO:0008233">
    <property type="term" value="F:peptidase activity"/>
    <property type="evidence" value="ECO:0007669"/>
    <property type="project" value="InterPro"/>
</dbReference>
<accession>A0A255GKQ5</accession>
<keyword evidence="5" id="KW-1185">Reference proteome</keyword>
<feature type="signal peptide" evidence="2">
    <location>
        <begin position="1"/>
        <end position="28"/>
    </location>
</feature>
<comment type="caution">
    <text evidence="4">The sequence shown here is derived from an EMBL/GenBank/DDBJ whole genome shotgun (WGS) entry which is preliminary data.</text>
</comment>
<dbReference type="RefSeq" id="WP_094404850.1">
    <property type="nucleotide sequence ID" value="NZ_NMVO01000003.1"/>
</dbReference>
<dbReference type="AlphaFoldDB" id="A0A255GKQ5"/>
<organism evidence="4 5">
    <name type="scientific">Enemella evansiae</name>
    <dbReference type="NCBI Taxonomy" id="2016499"/>
    <lineage>
        <taxon>Bacteria</taxon>
        <taxon>Bacillati</taxon>
        <taxon>Actinomycetota</taxon>
        <taxon>Actinomycetes</taxon>
        <taxon>Propionibacteriales</taxon>
        <taxon>Propionibacteriaceae</taxon>
        <taxon>Enemella</taxon>
    </lineage>
</organism>
<dbReference type="Pfam" id="PF13539">
    <property type="entry name" value="Peptidase_M15_4"/>
    <property type="match status" value="1"/>
</dbReference>
<feature type="compositionally biased region" description="Low complexity" evidence="1">
    <location>
        <begin position="201"/>
        <end position="245"/>
    </location>
</feature>
<proteinExistence type="predicted"/>
<name>A0A255GKQ5_9ACTN</name>
<feature type="region of interest" description="Disordered" evidence="1">
    <location>
        <begin position="191"/>
        <end position="418"/>
    </location>
</feature>
<sequence>MNRKLAAIVAATVVTVGGLGAFVGQSVAAPQSAYPKPVRDYVTHPKGFNDSADVKASGGKISCPGIKTAKASYGGKSASVRSELAPLVSELMRISEEKYNYDIKVIYGYNCRMVRGSSSTPSNHAYARAVDINPEQNPYQSKFKSDMPPEMVATWMKYGFYWGGHYKNTKDAMHFEYIGDKAKIDEYTAAAKKDGRKSEPTKSPTKKPTATKSPTKKPTVTKSPTKPASPKPTATKTKTPATPKPTQVPCLVPLDGNKKEMKPGPSCPPPPTCLTARPQKPGQVDPQIARLCNTPKPTKTGTATQKPTKPATPTGKPTNSPKATPTNPVPPTTDPVPPTTDPVPPTTDPVPPTDPAPPVDEPPVDPAPVGDGSDPAPVGDGSDVAPVDDGSDVAPADVKDSKDTGVKESVGGLASTGV</sequence>
<feature type="compositionally biased region" description="Low complexity" evidence="1">
    <location>
        <begin position="294"/>
        <end position="326"/>
    </location>
</feature>
<evidence type="ECO:0000313" key="4">
    <source>
        <dbReference type="EMBL" id="OYO16400.1"/>
    </source>
</evidence>
<dbReference type="EMBL" id="NMVO01000003">
    <property type="protein sequence ID" value="OYO16400.1"/>
    <property type="molecule type" value="Genomic_DNA"/>
</dbReference>
<feature type="compositionally biased region" description="Basic and acidic residues" evidence="1">
    <location>
        <begin position="191"/>
        <end position="200"/>
    </location>
</feature>
<feature type="compositionally biased region" description="Pro residues" evidence="1">
    <location>
        <begin position="327"/>
        <end position="366"/>
    </location>
</feature>
<feature type="domain" description="Peptidase M15C" evidence="3">
    <location>
        <begin position="117"/>
        <end position="177"/>
    </location>
</feature>
<feature type="chain" id="PRO_5013010547" description="Peptidase M15C domain-containing protein" evidence="2">
    <location>
        <begin position="29"/>
        <end position="418"/>
    </location>
</feature>
<reference evidence="4 5" key="1">
    <citation type="submission" date="2017-07" db="EMBL/GenBank/DDBJ databases">
        <title>Draft whole genome sequences of clinical Proprionibacteriaceae strains.</title>
        <authorList>
            <person name="Bernier A.-M."/>
            <person name="Bernard K."/>
            <person name="Domingo M.-C."/>
        </authorList>
    </citation>
    <scope>NUCLEOTIDE SEQUENCE [LARGE SCALE GENOMIC DNA]</scope>
    <source>
        <strain evidence="4 5">NML 030167</strain>
    </source>
</reference>
<gene>
    <name evidence="4" type="ORF">CGZ94_04250</name>
</gene>
<protein>
    <recommendedName>
        <fullName evidence="3">Peptidase M15C domain-containing protein</fullName>
    </recommendedName>
</protein>
<feature type="compositionally biased region" description="Basic and acidic residues" evidence="1">
    <location>
        <begin position="397"/>
        <end position="406"/>
    </location>
</feature>
<keyword evidence="2" id="KW-0732">Signal</keyword>
<evidence type="ECO:0000259" key="3">
    <source>
        <dbReference type="Pfam" id="PF13539"/>
    </source>
</evidence>
<dbReference type="InterPro" id="IPR039561">
    <property type="entry name" value="Peptidase_M15C"/>
</dbReference>
<evidence type="ECO:0000256" key="1">
    <source>
        <dbReference type="SAM" id="MobiDB-lite"/>
    </source>
</evidence>
<evidence type="ECO:0000313" key="5">
    <source>
        <dbReference type="Proteomes" id="UP000215896"/>
    </source>
</evidence>
<dbReference type="InterPro" id="IPR009045">
    <property type="entry name" value="Zn_M74/Hedgehog-like"/>
</dbReference>
<evidence type="ECO:0000256" key="2">
    <source>
        <dbReference type="SAM" id="SignalP"/>
    </source>
</evidence>
<dbReference type="Gene3D" id="3.30.1380.10">
    <property type="match status" value="1"/>
</dbReference>
<feature type="compositionally biased region" description="Low complexity" evidence="1">
    <location>
        <begin position="367"/>
        <end position="377"/>
    </location>
</feature>